<reference evidence="2" key="1">
    <citation type="submission" date="2021-06" db="EMBL/GenBank/DDBJ databases">
        <authorList>
            <person name="Hodson N. C."/>
            <person name="Mongue J. A."/>
            <person name="Jaron S. K."/>
        </authorList>
    </citation>
    <scope>NUCLEOTIDE SEQUENCE</scope>
</reference>
<keyword evidence="3" id="KW-1185">Reference proteome</keyword>
<gene>
    <name evidence="2" type="ORF">AFUS01_LOCUS27949</name>
</gene>
<feature type="non-terminal residue" evidence="2">
    <location>
        <position position="1"/>
    </location>
</feature>
<name>A0A8J2PC09_9HEXA</name>
<feature type="region of interest" description="Disordered" evidence="1">
    <location>
        <begin position="1"/>
        <end position="20"/>
    </location>
</feature>
<dbReference type="EMBL" id="CAJVCH010392457">
    <property type="protein sequence ID" value="CAG7817377.1"/>
    <property type="molecule type" value="Genomic_DNA"/>
</dbReference>
<evidence type="ECO:0000313" key="3">
    <source>
        <dbReference type="Proteomes" id="UP000708208"/>
    </source>
</evidence>
<feature type="non-terminal residue" evidence="2">
    <location>
        <position position="78"/>
    </location>
</feature>
<protein>
    <submittedName>
        <fullName evidence="2">Uncharacterized protein</fullName>
    </submittedName>
</protein>
<dbReference type="Proteomes" id="UP000708208">
    <property type="component" value="Unassembled WGS sequence"/>
</dbReference>
<evidence type="ECO:0000256" key="1">
    <source>
        <dbReference type="SAM" id="MobiDB-lite"/>
    </source>
</evidence>
<feature type="compositionally biased region" description="Polar residues" evidence="1">
    <location>
        <begin position="10"/>
        <end position="20"/>
    </location>
</feature>
<proteinExistence type="predicted"/>
<comment type="caution">
    <text evidence="2">The sequence shown here is derived from an EMBL/GenBank/DDBJ whole genome shotgun (WGS) entry which is preliminary data.</text>
</comment>
<accession>A0A8J2PC09</accession>
<evidence type="ECO:0000313" key="2">
    <source>
        <dbReference type="EMBL" id="CAG7817377.1"/>
    </source>
</evidence>
<organism evidence="2 3">
    <name type="scientific">Allacma fusca</name>
    <dbReference type="NCBI Taxonomy" id="39272"/>
    <lineage>
        <taxon>Eukaryota</taxon>
        <taxon>Metazoa</taxon>
        <taxon>Ecdysozoa</taxon>
        <taxon>Arthropoda</taxon>
        <taxon>Hexapoda</taxon>
        <taxon>Collembola</taxon>
        <taxon>Symphypleona</taxon>
        <taxon>Sminthuridae</taxon>
        <taxon>Allacma</taxon>
    </lineage>
</organism>
<sequence>DSHAVPVNGDETQTISASTANVADESVLSVNNNVRDQMTDGNISSHKLLGQSSEDCAIPSCSLQREEFNPSAPPNTPG</sequence>
<dbReference type="AlphaFoldDB" id="A0A8J2PC09"/>